<dbReference type="PANTHER" id="PTHR21485">
    <property type="entry name" value="HAD SUPERFAMILY MEMBERS CMAS AND KDSC"/>
    <property type="match status" value="1"/>
</dbReference>
<dbReference type="Pfam" id="PF02348">
    <property type="entry name" value="CTP_transf_3"/>
    <property type="match status" value="1"/>
</dbReference>
<reference evidence="1 2" key="1">
    <citation type="submission" date="2017-03" db="EMBL/GenBank/DDBJ databases">
        <authorList>
            <person name="Afonso C.L."/>
            <person name="Miller P.J."/>
            <person name="Scott M.A."/>
            <person name="Spackman E."/>
            <person name="Goraichik I."/>
            <person name="Dimitrov K.M."/>
            <person name="Suarez D.L."/>
            <person name="Swayne D.E."/>
        </authorList>
    </citation>
    <scope>NUCLEOTIDE SEQUENCE [LARGE SCALE GENOMIC DNA]</scope>
    <source>
        <strain evidence="1">PRJEB14757</strain>
    </source>
</reference>
<evidence type="ECO:0000313" key="1">
    <source>
        <dbReference type="EMBL" id="SLM30979.1"/>
    </source>
</evidence>
<gene>
    <name evidence="1" type="ORF">MTBBW1_2560020</name>
</gene>
<dbReference type="SUPFAM" id="SSF53448">
    <property type="entry name" value="Nucleotide-diphospho-sugar transferases"/>
    <property type="match status" value="1"/>
</dbReference>
<dbReference type="InterPro" id="IPR003329">
    <property type="entry name" value="Cytidylyl_trans"/>
</dbReference>
<dbReference type="InterPro" id="IPR029044">
    <property type="entry name" value="Nucleotide-diphossugar_trans"/>
</dbReference>
<keyword evidence="2" id="KW-1185">Reference proteome</keyword>
<proteinExistence type="predicted"/>
<dbReference type="EMBL" id="FWEV01000175">
    <property type="protein sequence ID" value="SLM30979.1"/>
    <property type="molecule type" value="Genomic_DNA"/>
</dbReference>
<dbReference type="InterPro" id="IPR050793">
    <property type="entry name" value="CMP-NeuNAc_synthase"/>
</dbReference>
<dbReference type="GO" id="GO:0008781">
    <property type="term" value="F:N-acylneuraminate cytidylyltransferase activity"/>
    <property type="evidence" value="ECO:0007669"/>
    <property type="project" value="TreeGrafter"/>
</dbReference>
<sequence length="256" mass="28896">MSNHNLKSSLQVTALITARGGSKGVPKKNIRPLAGKPLIAWTIEAALKSKNIERVIVSTDDPEIAEISNQYGADTPFIRPSLIAKDDTPHIDVLIHALEWLKTHENYSPDYILTLQPTSPLRTSNDIDGAINLLHRYKKTNNTNNIDYEEKIDAVIGICEASNHPYIVHSINKKGYLEPFIDKKPSYLRRQDFPSAYVINGAIYLNQVSSLMALKTMFPPKSIGYVMPRERSLDIDELWEFIVAEALIIHKSNYEK</sequence>
<dbReference type="STRING" id="1246637.MTBBW1_2560020"/>
<evidence type="ECO:0000313" key="2">
    <source>
        <dbReference type="Proteomes" id="UP000191931"/>
    </source>
</evidence>
<dbReference type="PANTHER" id="PTHR21485:SF6">
    <property type="entry name" value="N-ACYLNEURAMINATE CYTIDYLYLTRANSFERASE-RELATED"/>
    <property type="match status" value="1"/>
</dbReference>
<dbReference type="AlphaFoldDB" id="A0A1W1HEQ9"/>
<accession>A0A1W1HEQ9</accession>
<organism evidence="1 2">
    <name type="scientific">Desulfamplus magnetovallimortis</name>
    <dbReference type="NCBI Taxonomy" id="1246637"/>
    <lineage>
        <taxon>Bacteria</taxon>
        <taxon>Pseudomonadati</taxon>
        <taxon>Thermodesulfobacteriota</taxon>
        <taxon>Desulfobacteria</taxon>
        <taxon>Desulfobacterales</taxon>
        <taxon>Desulfobacteraceae</taxon>
        <taxon>Desulfamplus</taxon>
    </lineage>
</organism>
<dbReference type="Proteomes" id="UP000191931">
    <property type="component" value="Unassembled WGS sequence"/>
</dbReference>
<dbReference type="Gene3D" id="3.90.550.10">
    <property type="entry name" value="Spore Coat Polysaccharide Biosynthesis Protein SpsA, Chain A"/>
    <property type="match status" value="1"/>
</dbReference>
<protein>
    <submittedName>
        <fullName evidence="1">CMP-N-acetylneuraminic acid synthetase</fullName>
    </submittedName>
</protein>
<name>A0A1W1HEQ9_9BACT</name>
<dbReference type="RefSeq" id="WP_222424189.1">
    <property type="nucleotide sequence ID" value="NZ_LT828570.1"/>
</dbReference>
<dbReference type="CDD" id="cd02513">
    <property type="entry name" value="CMP-NeuAc_Synthase"/>
    <property type="match status" value="1"/>
</dbReference>